<name>A0A0E9WXV7_ANGAN</name>
<organism evidence="1">
    <name type="scientific">Anguilla anguilla</name>
    <name type="common">European freshwater eel</name>
    <name type="synonym">Muraena anguilla</name>
    <dbReference type="NCBI Taxonomy" id="7936"/>
    <lineage>
        <taxon>Eukaryota</taxon>
        <taxon>Metazoa</taxon>
        <taxon>Chordata</taxon>
        <taxon>Craniata</taxon>
        <taxon>Vertebrata</taxon>
        <taxon>Euteleostomi</taxon>
        <taxon>Actinopterygii</taxon>
        <taxon>Neopterygii</taxon>
        <taxon>Teleostei</taxon>
        <taxon>Anguilliformes</taxon>
        <taxon>Anguillidae</taxon>
        <taxon>Anguilla</taxon>
    </lineage>
</organism>
<reference evidence="1" key="1">
    <citation type="submission" date="2014-11" db="EMBL/GenBank/DDBJ databases">
        <authorList>
            <person name="Amaro Gonzalez C."/>
        </authorList>
    </citation>
    <scope>NUCLEOTIDE SEQUENCE</scope>
</reference>
<proteinExistence type="predicted"/>
<accession>A0A0E9WXV7</accession>
<protein>
    <submittedName>
        <fullName evidence="1">Uncharacterized protein</fullName>
    </submittedName>
</protein>
<dbReference type="EMBL" id="GBXM01014324">
    <property type="protein sequence ID" value="JAH94253.1"/>
    <property type="molecule type" value="Transcribed_RNA"/>
</dbReference>
<evidence type="ECO:0000313" key="1">
    <source>
        <dbReference type="EMBL" id="JAH94253.1"/>
    </source>
</evidence>
<reference evidence="1" key="2">
    <citation type="journal article" date="2015" name="Fish Shellfish Immunol.">
        <title>Early steps in the European eel (Anguilla anguilla)-Vibrio vulnificus interaction in the gills: Role of the RtxA13 toxin.</title>
        <authorList>
            <person name="Callol A."/>
            <person name="Pajuelo D."/>
            <person name="Ebbesson L."/>
            <person name="Teles M."/>
            <person name="MacKenzie S."/>
            <person name="Amaro C."/>
        </authorList>
    </citation>
    <scope>NUCLEOTIDE SEQUENCE</scope>
</reference>
<dbReference type="AlphaFoldDB" id="A0A0E9WXV7"/>
<sequence length="43" mass="5174">MRVYLIGLYNILYFYVISMNLHHINVYRTVTNVLCGNLRWLSP</sequence>